<dbReference type="GO" id="GO:0045004">
    <property type="term" value="P:DNA replication proofreading"/>
    <property type="evidence" value="ECO:0007669"/>
    <property type="project" value="TreeGrafter"/>
</dbReference>
<dbReference type="SUPFAM" id="SSF53098">
    <property type="entry name" value="Ribonuclease H-like"/>
    <property type="match status" value="1"/>
</dbReference>
<dbReference type="GO" id="GO:0008408">
    <property type="term" value="F:3'-5' exonuclease activity"/>
    <property type="evidence" value="ECO:0007669"/>
    <property type="project" value="TreeGrafter"/>
</dbReference>
<evidence type="ECO:0000259" key="3">
    <source>
        <dbReference type="SMART" id="SM00479"/>
    </source>
</evidence>
<dbReference type="GO" id="GO:0003677">
    <property type="term" value="F:DNA binding"/>
    <property type="evidence" value="ECO:0007669"/>
    <property type="project" value="InterPro"/>
</dbReference>
<dbReference type="InterPro" id="IPR013520">
    <property type="entry name" value="Ribonucl_H"/>
</dbReference>
<protein>
    <submittedName>
        <fullName evidence="4">3'-5' exonuclease</fullName>
    </submittedName>
</protein>
<dbReference type="EMBL" id="CP063078">
    <property type="protein sequence ID" value="QOQ86863.1"/>
    <property type="molecule type" value="Genomic_DNA"/>
</dbReference>
<keyword evidence="5" id="KW-1185">Reference proteome</keyword>
<sequence>MQKDLENLINLLASKSINYYDFITKAKHINEINSLIEVKSFTMWQTLGLPIIKLDNGKVTLKTRETSIDEAIFCVVDIETSGGIKDGQIIEIGAVKFQNGKILDKFQSFAKAKSIPENIVELTGITLDDLKDAPALSSVIEKFKIFLSDSVFVAHNAKFDYNFISITSKNLGLGPLLNRAICTINLARRTISAEKYGLSSLKELLGINNAHHRALNDAISACEILKVCLKNLPWNVQSVEDLIEFSKNAKTVKIITPKG</sequence>
<dbReference type="SMART" id="SM00479">
    <property type="entry name" value="EXOIII"/>
    <property type="match status" value="1"/>
</dbReference>
<dbReference type="OrthoDB" id="9804290at2"/>
<dbReference type="PANTHER" id="PTHR30231">
    <property type="entry name" value="DNA POLYMERASE III SUBUNIT EPSILON"/>
    <property type="match status" value="1"/>
</dbReference>
<dbReference type="GO" id="GO:0005829">
    <property type="term" value="C:cytosol"/>
    <property type="evidence" value="ECO:0007669"/>
    <property type="project" value="TreeGrafter"/>
</dbReference>
<dbReference type="FunFam" id="3.30.420.10:FF:000045">
    <property type="entry name" value="3'-5' exonuclease DinG"/>
    <property type="match status" value="1"/>
</dbReference>
<accession>A0A7M1LEV8</accession>
<dbReference type="NCBIfam" id="NF006316">
    <property type="entry name" value="PRK08517.1"/>
    <property type="match status" value="1"/>
</dbReference>
<evidence type="ECO:0000256" key="1">
    <source>
        <dbReference type="ARBA" id="ARBA00025483"/>
    </source>
</evidence>
<comment type="function">
    <text evidence="1">DNA polymerase III is a complex, multichain enzyme responsible for most of the replicative synthesis in bacteria. The epsilon subunit contain the editing function and is a proofreading 3'-5' exonuclease.</text>
</comment>
<gene>
    <name evidence="4" type="ORF">IMC76_06510</name>
</gene>
<keyword evidence="4" id="KW-0378">Hydrolase</keyword>
<dbReference type="RefSeq" id="WP_025803771.1">
    <property type="nucleotide sequence ID" value="NZ_CP053842.1"/>
</dbReference>
<feature type="domain" description="Exonuclease" evidence="3">
    <location>
        <begin position="72"/>
        <end position="234"/>
    </location>
</feature>
<evidence type="ECO:0000313" key="4">
    <source>
        <dbReference type="EMBL" id="QOQ86863.1"/>
    </source>
</evidence>
<name>A0A7M1LEV8_9BACT</name>
<dbReference type="Proteomes" id="UP000594749">
    <property type="component" value="Chromosome"/>
</dbReference>
<dbReference type="InterPro" id="IPR012337">
    <property type="entry name" value="RNaseH-like_sf"/>
</dbReference>
<organism evidence="4 5">
    <name type="scientific">Campylobacter corcagiensis</name>
    <dbReference type="NCBI Taxonomy" id="1448857"/>
    <lineage>
        <taxon>Bacteria</taxon>
        <taxon>Pseudomonadati</taxon>
        <taxon>Campylobacterota</taxon>
        <taxon>Epsilonproteobacteria</taxon>
        <taxon>Campylobacterales</taxon>
        <taxon>Campylobacteraceae</taxon>
        <taxon>Campylobacter</taxon>
    </lineage>
</organism>
<keyword evidence="4" id="KW-0269">Exonuclease</keyword>
<keyword evidence="4" id="KW-0540">Nuclease</keyword>
<dbReference type="Gene3D" id="3.30.420.10">
    <property type="entry name" value="Ribonuclease H-like superfamily/Ribonuclease H"/>
    <property type="match status" value="1"/>
</dbReference>
<reference evidence="4 5" key="1">
    <citation type="submission" date="2020-10" db="EMBL/GenBank/DDBJ databases">
        <title>Campylobacter and Helicobacter PacBio genomes.</title>
        <authorList>
            <person name="Lane C."/>
        </authorList>
    </citation>
    <scope>NUCLEOTIDE SEQUENCE [LARGE SCALE GENOMIC DNA]</scope>
    <source>
        <strain evidence="4 5">2016D-0077</strain>
    </source>
</reference>
<evidence type="ECO:0000256" key="2">
    <source>
        <dbReference type="ARBA" id="ARBA00026073"/>
    </source>
</evidence>
<proteinExistence type="predicted"/>
<dbReference type="PANTHER" id="PTHR30231:SF41">
    <property type="entry name" value="DNA POLYMERASE III SUBUNIT EPSILON"/>
    <property type="match status" value="1"/>
</dbReference>
<dbReference type="GO" id="GO:0003887">
    <property type="term" value="F:DNA-directed DNA polymerase activity"/>
    <property type="evidence" value="ECO:0007669"/>
    <property type="project" value="InterPro"/>
</dbReference>
<evidence type="ECO:0000313" key="5">
    <source>
        <dbReference type="Proteomes" id="UP000594749"/>
    </source>
</evidence>
<comment type="subunit">
    <text evidence="2">DNA polymerase III contains a core (composed of alpha, epsilon and theta chains) that associates with a tau subunit. This core dimerizes to form the POLIII' complex. PolIII' associates with the gamma complex (composed of gamma, delta, delta', psi and chi chains) and with the beta chain to form the complete DNA polymerase III complex.</text>
</comment>
<dbReference type="AlphaFoldDB" id="A0A7M1LEV8"/>
<dbReference type="InterPro" id="IPR036397">
    <property type="entry name" value="RNaseH_sf"/>
</dbReference>
<dbReference type="Pfam" id="PF00929">
    <property type="entry name" value="RNase_T"/>
    <property type="match status" value="1"/>
</dbReference>
<dbReference type="InterPro" id="IPR006054">
    <property type="entry name" value="DnaQ"/>
</dbReference>
<dbReference type="CDD" id="cd06127">
    <property type="entry name" value="DEDDh"/>
    <property type="match status" value="1"/>
</dbReference>
<dbReference type="NCBIfam" id="TIGR00573">
    <property type="entry name" value="dnaq"/>
    <property type="match status" value="1"/>
</dbReference>